<dbReference type="RefSeq" id="WP_265767763.1">
    <property type="nucleotide sequence ID" value="NZ_JAGGJA010000019.1"/>
</dbReference>
<evidence type="ECO:0000313" key="4">
    <source>
        <dbReference type="Proteomes" id="UP001207918"/>
    </source>
</evidence>
<feature type="region of interest" description="Disordered" evidence="1">
    <location>
        <begin position="99"/>
        <end position="129"/>
    </location>
</feature>
<comment type="caution">
    <text evidence="3">The sequence shown here is derived from an EMBL/GenBank/DDBJ whole genome shotgun (WGS) entry which is preliminary data.</text>
</comment>
<proteinExistence type="predicted"/>
<name>A0ABT3PSZ3_9BACT</name>
<feature type="compositionally biased region" description="Pro residues" evidence="1">
    <location>
        <begin position="70"/>
        <end position="83"/>
    </location>
</feature>
<sequence>MADTPKYSNQQKSAYRIRILMSIVVAQLLCIAIVKFWPVQANERGSFNQNDFSEDVVTLEDAVITRQSSSPPPPPKPTAPIPEPTDEIIEEEITEINNIEFSENPDPLSEAVIGEQGDEEGPVSGNPQQPPRIIRIVEPATPDAAQQANIKAEITVNMLVDKAGKVQEASIKEIRLYDSPNSSDYKMVQTIGYGLTEATLNAALQWTFKPARSNGEVVWAYSTQIFTFGF</sequence>
<evidence type="ECO:0000256" key="2">
    <source>
        <dbReference type="SAM" id="Phobius"/>
    </source>
</evidence>
<dbReference type="SUPFAM" id="SSF74653">
    <property type="entry name" value="TolA/TonB C-terminal domain"/>
    <property type="match status" value="1"/>
</dbReference>
<feature type="region of interest" description="Disordered" evidence="1">
    <location>
        <begin position="63"/>
        <end position="83"/>
    </location>
</feature>
<gene>
    <name evidence="3" type="ORF">J6I44_18955</name>
</gene>
<keyword evidence="2" id="KW-1133">Transmembrane helix</keyword>
<dbReference type="EMBL" id="JAGGJA010000019">
    <property type="protein sequence ID" value="MCW9708947.1"/>
    <property type="molecule type" value="Genomic_DNA"/>
</dbReference>
<keyword evidence="4" id="KW-1185">Reference proteome</keyword>
<keyword evidence="2" id="KW-0472">Membrane</keyword>
<accession>A0ABT3PSZ3</accession>
<evidence type="ECO:0000313" key="3">
    <source>
        <dbReference type="EMBL" id="MCW9708947.1"/>
    </source>
</evidence>
<dbReference type="Proteomes" id="UP001207918">
    <property type="component" value="Unassembled WGS sequence"/>
</dbReference>
<protein>
    <recommendedName>
        <fullName evidence="5">TonB C-terminal domain-containing protein</fullName>
    </recommendedName>
</protein>
<reference evidence="3 4" key="1">
    <citation type="submission" date="2021-03" db="EMBL/GenBank/DDBJ databases">
        <title>Aliifodinibius sp. nov., a new bacterium isolated from saline soil.</title>
        <authorList>
            <person name="Galisteo C."/>
            <person name="De La Haba R."/>
            <person name="Sanchez-Porro C."/>
            <person name="Ventosa A."/>
        </authorList>
    </citation>
    <scope>NUCLEOTIDE SEQUENCE [LARGE SCALE GENOMIC DNA]</scope>
    <source>
        <strain evidence="3 4">1BSP15-2V2</strain>
    </source>
</reference>
<feature type="transmembrane region" description="Helical" evidence="2">
    <location>
        <begin position="20"/>
        <end position="39"/>
    </location>
</feature>
<keyword evidence="2" id="KW-0812">Transmembrane</keyword>
<evidence type="ECO:0008006" key="5">
    <source>
        <dbReference type="Google" id="ProtNLM"/>
    </source>
</evidence>
<evidence type="ECO:0000256" key="1">
    <source>
        <dbReference type="SAM" id="MobiDB-lite"/>
    </source>
</evidence>
<dbReference type="Gene3D" id="3.30.1150.10">
    <property type="match status" value="1"/>
</dbReference>
<organism evidence="3 4">
    <name type="scientific">Fodinibius salsisoli</name>
    <dbReference type="NCBI Taxonomy" id="2820877"/>
    <lineage>
        <taxon>Bacteria</taxon>
        <taxon>Pseudomonadati</taxon>
        <taxon>Balneolota</taxon>
        <taxon>Balneolia</taxon>
        <taxon>Balneolales</taxon>
        <taxon>Balneolaceae</taxon>
        <taxon>Fodinibius</taxon>
    </lineage>
</organism>